<feature type="region of interest" description="Disordered" evidence="1">
    <location>
        <begin position="31"/>
        <end position="61"/>
    </location>
</feature>
<feature type="compositionally biased region" description="Basic and acidic residues" evidence="1">
    <location>
        <begin position="45"/>
        <end position="61"/>
    </location>
</feature>
<name>A0A229WZJ1_9EURO</name>
<evidence type="ECO:0000313" key="2">
    <source>
        <dbReference type="EMBL" id="RLL93989.1"/>
    </source>
</evidence>
<gene>
    <name evidence="2" type="ORF">CFD26_101081</name>
</gene>
<organism evidence="2 3">
    <name type="scientific">Aspergillus turcosus</name>
    <dbReference type="NCBI Taxonomy" id="1245748"/>
    <lineage>
        <taxon>Eukaryota</taxon>
        <taxon>Fungi</taxon>
        <taxon>Dikarya</taxon>
        <taxon>Ascomycota</taxon>
        <taxon>Pezizomycotina</taxon>
        <taxon>Eurotiomycetes</taxon>
        <taxon>Eurotiomycetidae</taxon>
        <taxon>Eurotiales</taxon>
        <taxon>Aspergillaceae</taxon>
        <taxon>Aspergillus</taxon>
        <taxon>Aspergillus subgen. Fumigati</taxon>
    </lineage>
</organism>
<accession>A0A229WZJ1</accession>
<dbReference type="OrthoDB" id="9994905at2759"/>
<reference evidence="2 3" key="1">
    <citation type="submission" date="2018-08" db="EMBL/GenBank/DDBJ databases">
        <title>Draft genome sequences of two Aspergillus turcosus clinical strains isolated from bronchoalveolar lavage fluid: one azole-susceptible and the other azole-resistant.</title>
        <authorList>
            <person name="Parent-Michaud M."/>
            <person name="Dufresne P.J."/>
            <person name="Fournier E."/>
            <person name="Martineau C."/>
            <person name="Moreira S."/>
            <person name="Perkins V."/>
            <person name="De Repentigny L."/>
            <person name="Dufresne S.F."/>
        </authorList>
    </citation>
    <scope>NUCLEOTIDE SEQUENCE [LARGE SCALE GENOMIC DNA]</scope>
    <source>
        <strain evidence="2">HMR AF 1038</strain>
    </source>
</reference>
<dbReference type="EMBL" id="NIDN02000243">
    <property type="protein sequence ID" value="RLL93989.1"/>
    <property type="molecule type" value="Genomic_DNA"/>
</dbReference>
<keyword evidence="3" id="KW-1185">Reference proteome</keyword>
<dbReference type="AlphaFoldDB" id="A0A229WZJ1"/>
<protein>
    <submittedName>
        <fullName evidence="2">Uncharacterized protein</fullName>
    </submittedName>
</protein>
<sequence length="602" mass="67445">MTSLRSRKPRHRKSLMRLGGWARQNDCTLHGANTNCGSNNSKEASGIDKNGDEQQESRIVSDKTLGSVNSDLTTETVCRHPSRNTSNPIPIIEREYAYENPFDEIEESPQLGAISNPFTDQFKATPRSSRDSSSCYSFTDCQKPQNLHVYKRSRRPVICTDMDIMGSLSRESSLPISCLDDGNWSDIFDRRKAAIAYNDLAIKLNLKPLPLSNTKRQGDSDFSHAHPISVSRTCDVASGMPRRRDKIIRRIRTVRSTFHIKTQSMPQERKLRRMKTFANLSYYSYRMDSLAGKSLETLARLGGHSFLAYPGDFAPTALKLPVCFVATATYLRCRGPLVRDLFFDPGDLGAASQIYGYFASQVLSAEREQDKIQITMSSGEMPSELMSILSSIQSQRHSTHILSVGWVFKCLLAGLPGGILGSTHLYSALLDIYIKTPSLEDKLNGADQKLKRTRSCLGGISQARYTRIKAIGLAILALASPMQLELMCAVFGLCAFYVHETRRVVEYERHGYKTGVGKLGFVTRSEILEGLGQTFGALLTDQGPEEGAYDLETLRMLEKNRTYVAMMLIANWRAVSRQLRVWEDQVHVPERLTISWSSEASE</sequence>
<dbReference type="Proteomes" id="UP000215289">
    <property type="component" value="Unassembled WGS sequence"/>
</dbReference>
<dbReference type="STRING" id="1245748.A0A229WZJ1"/>
<comment type="caution">
    <text evidence="2">The sequence shown here is derived from an EMBL/GenBank/DDBJ whole genome shotgun (WGS) entry which is preliminary data.</text>
</comment>
<feature type="compositionally biased region" description="Polar residues" evidence="1">
    <location>
        <begin position="31"/>
        <end position="43"/>
    </location>
</feature>
<evidence type="ECO:0000256" key="1">
    <source>
        <dbReference type="SAM" id="MobiDB-lite"/>
    </source>
</evidence>
<evidence type="ECO:0000313" key="3">
    <source>
        <dbReference type="Proteomes" id="UP000215289"/>
    </source>
</evidence>
<proteinExistence type="predicted"/>